<dbReference type="AlphaFoldDB" id="A0A2J5HTV2"/>
<dbReference type="Proteomes" id="UP000235023">
    <property type="component" value="Unassembled WGS sequence"/>
</dbReference>
<name>A0A2J5HTV2_9EURO</name>
<protein>
    <recommendedName>
        <fullName evidence="3">Methylated-DNA--protein-cysteine methyltransferase</fullName>
        <ecNumber evidence="2">2.1.1.63</ecNumber>
    </recommendedName>
</protein>
<feature type="region of interest" description="Disordered" evidence="5">
    <location>
        <begin position="1"/>
        <end position="37"/>
    </location>
</feature>
<dbReference type="EC" id="2.1.1.63" evidence="2"/>
<dbReference type="GO" id="GO:0006281">
    <property type="term" value="P:DNA repair"/>
    <property type="evidence" value="ECO:0007669"/>
    <property type="project" value="InterPro"/>
</dbReference>
<dbReference type="InterPro" id="IPR014048">
    <property type="entry name" value="MethylDNA_cys_MeTrfase_DNA-bd"/>
</dbReference>
<evidence type="ECO:0000256" key="3">
    <source>
        <dbReference type="ARBA" id="ARBA00015377"/>
    </source>
</evidence>
<feature type="domain" description="Methylated-DNA-[protein]-cysteine S-methyltransferase DNA binding" evidence="6">
    <location>
        <begin position="75"/>
        <end position="119"/>
    </location>
</feature>
<evidence type="ECO:0000313" key="8">
    <source>
        <dbReference type="Proteomes" id="UP000235023"/>
    </source>
</evidence>
<evidence type="ECO:0000256" key="5">
    <source>
        <dbReference type="SAM" id="MobiDB-lite"/>
    </source>
</evidence>
<sequence length="120" mass="13629">MSTSISNYFNEKQSEQQNPNQEKQPEKEQADLHPLPQTLTKYLLQPHQDPSNNPTTQIPPKLLHRIKSHPTLTPLRRRTYLALLTVPRGHWTTYTALAKHLGSSSPRAVGTAMRTNPFAP</sequence>
<evidence type="ECO:0000313" key="7">
    <source>
        <dbReference type="EMBL" id="PLN80733.1"/>
    </source>
</evidence>
<dbReference type="CDD" id="cd06445">
    <property type="entry name" value="ATase"/>
    <property type="match status" value="1"/>
</dbReference>
<gene>
    <name evidence="7" type="ORF">BDW42DRAFT_170382</name>
</gene>
<comment type="similarity">
    <text evidence="1">Belongs to the MGMT family.</text>
</comment>
<evidence type="ECO:0000256" key="1">
    <source>
        <dbReference type="ARBA" id="ARBA00008711"/>
    </source>
</evidence>
<dbReference type="InterPro" id="IPR036388">
    <property type="entry name" value="WH-like_DNA-bd_sf"/>
</dbReference>
<reference evidence="8" key="1">
    <citation type="submission" date="2017-12" db="EMBL/GenBank/DDBJ databases">
        <authorList>
            <consortium name="DOE Joint Genome Institute"/>
            <person name="Mondo S.J."/>
            <person name="Kjaerbolling I."/>
            <person name="Vesth T.C."/>
            <person name="Frisvad J.C."/>
            <person name="Nybo J.L."/>
            <person name="Theobald S."/>
            <person name="Kuo A."/>
            <person name="Bowyer P."/>
            <person name="Matsuda Y."/>
            <person name="Lyhne E.K."/>
            <person name="Kogle M.E."/>
            <person name="Clum A."/>
            <person name="Lipzen A."/>
            <person name="Salamov A."/>
            <person name="Ngan C.Y."/>
            <person name="Daum C."/>
            <person name="Chiniquy J."/>
            <person name="Barry K."/>
            <person name="LaButti K."/>
            <person name="Haridas S."/>
            <person name="Simmons B.A."/>
            <person name="Magnuson J.K."/>
            <person name="Mortensen U.H."/>
            <person name="Larsen T.O."/>
            <person name="Grigoriev I.V."/>
            <person name="Baker S.E."/>
            <person name="Andersen M.R."/>
            <person name="Nordberg H.P."/>
            <person name="Cantor M.N."/>
            <person name="Hua S.X."/>
        </authorList>
    </citation>
    <scope>NUCLEOTIDE SEQUENCE [LARGE SCALE GENOMIC DNA]</scope>
    <source>
        <strain evidence="8">IBT 19404</strain>
    </source>
</reference>
<dbReference type="SUPFAM" id="SSF46767">
    <property type="entry name" value="Methylated DNA-protein cysteine methyltransferase, C-terminal domain"/>
    <property type="match status" value="1"/>
</dbReference>
<keyword evidence="8" id="KW-1185">Reference proteome</keyword>
<evidence type="ECO:0000259" key="6">
    <source>
        <dbReference type="Pfam" id="PF01035"/>
    </source>
</evidence>
<evidence type="ECO:0000256" key="2">
    <source>
        <dbReference type="ARBA" id="ARBA00011918"/>
    </source>
</evidence>
<dbReference type="OrthoDB" id="1907495at2759"/>
<accession>A0A2J5HTV2</accession>
<dbReference type="PANTHER" id="PTHR10815:SF13">
    <property type="entry name" value="METHYLATED-DNA--PROTEIN-CYSTEINE METHYLTRANSFERASE"/>
    <property type="match status" value="1"/>
</dbReference>
<proteinExistence type="inferred from homology"/>
<evidence type="ECO:0000256" key="4">
    <source>
        <dbReference type="ARBA" id="ARBA00022763"/>
    </source>
</evidence>
<dbReference type="EMBL" id="KZ559544">
    <property type="protein sequence ID" value="PLN80733.1"/>
    <property type="molecule type" value="Genomic_DNA"/>
</dbReference>
<feature type="non-terminal residue" evidence="7">
    <location>
        <position position="120"/>
    </location>
</feature>
<dbReference type="Gene3D" id="1.10.10.10">
    <property type="entry name" value="Winged helix-like DNA-binding domain superfamily/Winged helix DNA-binding domain"/>
    <property type="match status" value="1"/>
</dbReference>
<dbReference type="InterPro" id="IPR036217">
    <property type="entry name" value="MethylDNA_cys_MeTrfase_DNAb"/>
</dbReference>
<dbReference type="GO" id="GO:0003908">
    <property type="term" value="F:methylated-DNA-[protein]-cysteine S-methyltransferase activity"/>
    <property type="evidence" value="ECO:0007669"/>
    <property type="project" value="UniProtKB-EC"/>
</dbReference>
<keyword evidence="4" id="KW-0227">DNA damage</keyword>
<dbReference type="PANTHER" id="PTHR10815">
    <property type="entry name" value="METHYLATED-DNA--PROTEIN-CYSTEINE METHYLTRANSFERASE"/>
    <property type="match status" value="1"/>
</dbReference>
<dbReference type="Pfam" id="PF01035">
    <property type="entry name" value="DNA_binding_1"/>
    <property type="match status" value="1"/>
</dbReference>
<organism evidence="7 8">
    <name type="scientific">Aspergillus taichungensis</name>
    <dbReference type="NCBI Taxonomy" id="482145"/>
    <lineage>
        <taxon>Eukaryota</taxon>
        <taxon>Fungi</taxon>
        <taxon>Dikarya</taxon>
        <taxon>Ascomycota</taxon>
        <taxon>Pezizomycotina</taxon>
        <taxon>Eurotiomycetes</taxon>
        <taxon>Eurotiomycetidae</taxon>
        <taxon>Eurotiales</taxon>
        <taxon>Aspergillaceae</taxon>
        <taxon>Aspergillus</taxon>
        <taxon>Aspergillus subgen. Circumdati</taxon>
    </lineage>
</organism>